<reference evidence="2" key="1">
    <citation type="submission" date="2018-05" db="EMBL/GenBank/DDBJ databases">
        <title>Draft genome of Mucuna pruriens seed.</title>
        <authorList>
            <person name="Nnadi N.E."/>
            <person name="Vos R."/>
            <person name="Hasami M.H."/>
            <person name="Devisetty U.K."/>
            <person name="Aguiy J.C."/>
        </authorList>
    </citation>
    <scope>NUCLEOTIDE SEQUENCE [LARGE SCALE GENOMIC DNA]</scope>
    <source>
        <strain evidence="2">JCA_2017</strain>
    </source>
</reference>
<dbReference type="Pfam" id="PF05699">
    <property type="entry name" value="Dimer_Tnp_hAT"/>
    <property type="match status" value="1"/>
</dbReference>
<protein>
    <recommendedName>
        <fullName evidence="1">HAT C-terminal dimerisation domain-containing protein</fullName>
    </recommendedName>
</protein>
<comment type="caution">
    <text evidence="2">The sequence shown here is derived from an EMBL/GenBank/DDBJ whole genome shotgun (WGS) entry which is preliminary data.</text>
</comment>
<name>A0A371F2J2_MUCPR</name>
<dbReference type="EMBL" id="QJKJ01010885">
    <property type="protein sequence ID" value="RDX72509.1"/>
    <property type="molecule type" value="Genomic_DNA"/>
</dbReference>
<dbReference type="STRING" id="157652.A0A371F2J2"/>
<proteinExistence type="predicted"/>
<evidence type="ECO:0000259" key="1">
    <source>
        <dbReference type="Pfam" id="PF05699"/>
    </source>
</evidence>
<feature type="non-terminal residue" evidence="2">
    <location>
        <position position="1"/>
    </location>
</feature>
<keyword evidence="3" id="KW-1185">Reference proteome</keyword>
<evidence type="ECO:0000313" key="2">
    <source>
        <dbReference type="EMBL" id="RDX72509.1"/>
    </source>
</evidence>
<evidence type="ECO:0000313" key="3">
    <source>
        <dbReference type="Proteomes" id="UP000257109"/>
    </source>
</evidence>
<accession>A0A371F2J2</accession>
<dbReference type="AlphaFoldDB" id="A0A371F2J2"/>
<feature type="domain" description="HAT C-terminal dimerisation" evidence="1">
    <location>
        <begin position="92"/>
        <end position="154"/>
    </location>
</feature>
<dbReference type="Proteomes" id="UP000257109">
    <property type="component" value="Unassembled WGS sequence"/>
</dbReference>
<organism evidence="2 3">
    <name type="scientific">Mucuna pruriens</name>
    <name type="common">Velvet bean</name>
    <name type="synonym">Dolichos pruriens</name>
    <dbReference type="NCBI Taxonomy" id="157652"/>
    <lineage>
        <taxon>Eukaryota</taxon>
        <taxon>Viridiplantae</taxon>
        <taxon>Streptophyta</taxon>
        <taxon>Embryophyta</taxon>
        <taxon>Tracheophyta</taxon>
        <taxon>Spermatophyta</taxon>
        <taxon>Magnoliopsida</taxon>
        <taxon>eudicotyledons</taxon>
        <taxon>Gunneridae</taxon>
        <taxon>Pentapetalae</taxon>
        <taxon>rosids</taxon>
        <taxon>fabids</taxon>
        <taxon>Fabales</taxon>
        <taxon>Fabaceae</taxon>
        <taxon>Papilionoideae</taxon>
        <taxon>50 kb inversion clade</taxon>
        <taxon>NPAAA clade</taxon>
        <taxon>indigoferoid/millettioid clade</taxon>
        <taxon>Phaseoleae</taxon>
        <taxon>Mucuna</taxon>
    </lineage>
</organism>
<dbReference type="GO" id="GO:0046983">
    <property type="term" value="F:protein dimerization activity"/>
    <property type="evidence" value="ECO:0007669"/>
    <property type="project" value="InterPro"/>
</dbReference>
<dbReference type="InterPro" id="IPR008906">
    <property type="entry name" value="HATC_C_dom"/>
</dbReference>
<gene>
    <name evidence="2" type="ORF">CR513_48007</name>
</gene>
<sequence>MASHVIQQWYKDIYGMVQTVKIPTYKVTWLLGSTRTDIHIDIAMNHLRGLITYLKNYYINKKKYILMKILVMRSHMQSKNIFILELKVLREVLREEINTQMEVLNYIKIVESFPNVRIGYRILLTIFVTVASTKRSFSKLKLLKSYLRRTLQDRLNIKHFISCLIN</sequence>